<dbReference type="Proteomes" id="UP000320747">
    <property type="component" value="Unassembled WGS sequence"/>
</dbReference>
<dbReference type="EMBL" id="VMHH01000006">
    <property type="protein sequence ID" value="TSJ73374.1"/>
    <property type="molecule type" value="Genomic_DNA"/>
</dbReference>
<evidence type="ECO:0000313" key="1">
    <source>
        <dbReference type="EMBL" id="TSJ73374.1"/>
    </source>
</evidence>
<sequence>MASPLYVAKTGTYEEFCEVFDAEENDVTDMLFAALTNGDPEARAKISNDMLDRGADASREEYGQNALTILLGRHRDLGDGDAALVQRLIDGGADVNFRNRSGDLPIRLAITVRVADDEQRREVYEALFGTGELDLSLPSSVRNPINTVGGWLRMNVDGRPGKLDVLDEFLQARGE</sequence>
<dbReference type="Gene3D" id="1.25.40.20">
    <property type="entry name" value="Ankyrin repeat-containing domain"/>
    <property type="match status" value="1"/>
</dbReference>
<reference evidence="1 2" key="1">
    <citation type="submission" date="2019-07" db="EMBL/GenBank/DDBJ databases">
        <title>Draft genome of Corynebacterium godavarianum and other related strains.</title>
        <authorList>
            <person name="Bernier A.-M."/>
            <person name="Bernard K."/>
        </authorList>
    </citation>
    <scope>NUCLEOTIDE SEQUENCE [LARGE SCALE GENOMIC DNA]</scope>
    <source>
        <strain evidence="1 2">LMG 29598</strain>
    </source>
</reference>
<evidence type="ECO:0000313" key="2">
    <source>
        <dbReference type="Proteomes" id="UP000320747"/>
    </source>
</evidence>
<comment type="caution">
    <text evidence="1">The sequence shown here is derived from an EMBL/GenBank/DDBJ whole genome shotgun (WGS) entry which is preliminary data.</text>
</comment>
<organism evidence="1 2">
    <name type="scientific">Corynebacterium godavarianum</name>
    <dbReference type="NCBI Taxonomy" id="2054421"/>
    <lineage>
        <taxon>Bacteria</taxon>
        <taxon>Bacillati</taxon>
        <taxon>Actinomycetota</taxon>
        <taxon>Actinomycetes</taxon>
        <taxon>Mycobacteriales</taxon>
        <taxon>Corynebacteriaceae</taxon>
        <taxon>Corynebacterium</taxon>
    </lineage>
</organism>
<proteinExistence type="predicted"/>
<dbReference type="SUPFAM" id="SSF48403">
    <property type="entry name" value="Ankyrin repeat"/>
    <property type="match status" value="1"/>
</dbReference>
<protein>
    <recommendedName>
        <fullName evidence="3">Ankyrin repeat domain-containing protein</fullName>
    </recommendedName>
</protein>
<keyword evidence="2" id="KW-1185">Reference proteome</keyword>
<gene>
    <name evidence="1" type="ORF">FPH17_08210</name>
</gene>
<evidence type="ECO:0008006" key="3">
    <source>
        <dbReference type="Google" id="ProtNLM"/>
    </source>
</evidence>
<dbReference type="InterPro" id="IPR036770">
    <property type="entry name" value="Ankyrin_rpt-contain_sf"/>
</dbReference>
<name>A0ABY3E198_9CORY</name>
<accession>A0ABY3E198</accession>
<dbReference type="RefSeq" id="WP_154879739.1">
    <property type="nucleotide sequence ID" value="NZ_JAADJX010000001.1"/>
</dbReference>